<organism evidence="2 3">
    <name type="scientific">Litorisediminicola beolgyonensis</name>
    <dbReference type="NCBI Taxonomy" id="1173614"/>
    <lineage>
        <taxon>Bacteria</taxon>
        <taxon>Pseudomonadati</taxon>
        <taxon>Pseudomonadota</taxon>
        <taxon>Alphaproteobacteria</taxon>
        <taxon>Rhodobacterales</taxon>
        <taxon>Paracoccaceae</taxon>
        <taxon>Litorisediminicola</taxon>
    </lineage>
</organism>
<keyword evidence="3" id="KW-1185">Reference proteome</keyword>
<protein>
    <submittedName>
        <fullName evidence="2">Uncharacterized protein</fullName>
    </submittedName>
</protein>
<accession>A0ABW3ZEV9</accession>
<evidence type="ECO:0000256" key="1">
    <source>
        <dbReference type="SAM" id="MobiDB-lite"/>
    </source>
</evidence>
<gene>
    <name evidence="2" type="ORF">ACFQ4E_04275</name>
</gene>
<comment type="caution">
    <text evidence="2">The sequence shown here is derived from an EMBL/GenBank/DDBJ whole genome shotgun (WGS) entry which is preliminary data.</text>
</comment>
<feature type="region of interest" description="Disordered" evidence="1">
    <location>
        <begin position="95"/>
        <end position="137"/>
    </location>
</feature>
<proteinExistence type="predicted"/>
<reference evidence="3" key="1">
    <citation type="journal article" date="2019" name="Int. J. Syst. Evol. Microbiol.">
        <title>The Global Catalogue of Microorganisms (GCM) 10K type strain sequencing project: providing services to taxonomists for standard genome sequencing and annotation.</title>
        <authorList>
            <consortium name="The Broad Institute Genomics Platform"/>
            <consortium name="The Broad Institute Genome Sequencing Center for Infectious Disease"/>
            <person name="Wu L."/>
            <person name="Ma J."/>
        </authorList>
    </citation>
    <scope>NUCLEOTIDE SEQUENCE [LARGE SCALE GENOMIC DNA]</scope>
    <source>
        <strain evidence="3">CCUG 62953</strain>
    </source>
</reference>
<sequence length="137" mass="15553">MDGNLTARLGRDRESLTGFGDLATLDRTHGGASHEIDRAHTFHRSASNSGLFCDRPLIAIWVTEFRLIRQKKNFQRREKIPLPRMRCVFETSKSMTSVPRRVPVTPPFMENCATPSYLAEGPGPKTRTGRPRQQETE</sequence>
<evidence type="ECO:0000313" key="3">
    <source>
        <dbReference type="Proteomes" id="UP001597135"/>
    </source>
</evidence>
<evidence type="ECO:0000313" key="2">
    <source>
        <dbReference type="EMBL" id="MFD1341629.1"/>
    </source>
</evidence>
<dbReference type="EMBL" id="JBHTMU010000005">
    <property type="protein sequence ID" value="MFD1341629.1"/>
    <property type="molecule type" value="Genomic_DNA"/>
</dbReference>
<dbReference type="Proteomes" id="UP001597135">
    <property type="component" value="Unassembled WGS sequence"/>
</dbReference>
<name>A0ABW3ZEV9_9RHOB</name>